<accession>A0A8S2FX58</accession>
<feature type="non-terminal residue" evidence="1">
    <location>
        <position position="154"/>
    </location>
</feature>
<dbReference type="EMBL" id="CAJNOK010045016">
    <property type="protein sequence ID" value="CAF1577115.1"/>
    <property type="molecule type" value="Genomic_DNA"/>
</dbReference>
<gene>
    <name evidence="1" type="ORF">OVA965_LOCUS40739</name>
    <name evidence="2" type="ORF">TMI583_LOCUS42230</name>
</gene>
<evidence type="ECO:0000313" key="2">
    <source>
        <dbReference type="EMBL" id="CAF4374686.1"/>
    </source>
</evidence>
<evidence type="ECO:0000313" key="1">
    <source>
        <dbReference type="EMBL" id="CAF1577115.1"/>
    </source>
</evidence>
<dbReference type="AlphaFoldDB" id="A0A8S2FX58"/>
<organism evidence="1 3">
    <name type="scientific">Didymodactylos carnosus</name>
    <dbReference type="NCBI Taxonomy" id="1234261"/>
    <lineage>
        <taxon>Eukaryota</taxon>
        <taxon>Metazoa</taxon>
        <taxon>Spiralia</taxon>
        <taxon>Gnathifera</taxon>
        <taxon>Rotifera</taxon>
        <taxon>Eurotatoria</taxon>
        <taxon>Bdelloidea</taxon>
        <taxon>Philodinida</taxon>
        <taxon>Philodinidae</taxon>
        <taxon>Didymodactylos</taxon>
    </lineage>
</organism>
<sequence length="154" mass="17867">FYQQDSFNVKPRYECIKIQNGTRTSSKFNNQAQCIADNSQWLLLYSYLEKATQYTSQSSCEQATNNQFTYKWALPHDTMSGQAECLVLNAVPSCIQASWTRSNYLGLKDDAEPMSFDWNLPTFPSNTIKRCLARIRYNISTYDYDIFNIDSKNN</sequence>
<dbReference type="Proteomes" id="UP000677228">
    <property type="component" value="Unassembled WGS sequence"/>
</dbReference>
<dbReference type="PANTHER" id="PTHR35170:SF2">
    <property type="entry name" value="PROTEIN DD3-3"/>
    <property type="match status" value="1"/>
</dbReference>
<reference evidence="1" key="1">
    <citation type="submission" date="2021-02" db="EMBL/GenBank/DDBJ databases">
        <authorList>
            <person name="Nowell W R."/>
        </authorList>
    </citation>
    <scope>NUCLEOTIDE SEQUENCE</scope>
</reference>
<dbReference type="InterPro" id="IPR053320">
    <property type="entry name" value="Protein_DD3-3_O-glyco"/>
</dbReference>
<proteinExistence type="predicted"/>
<comment type="caution">
    <text evidence="1">The sequence shown here is derived from an EMBL/GenBank/DDBJ whole genome shotgun (WGS) entry which is preliminary data.</text>
</comment>
<name>A0A8S2FX58_9BILA</name>
<evidence type="ECO:0000313" key="3">
    <source>
        <dbReference type="Proteomes" id="UP000677228"/>
    </source>
</evidence>
<dbReference type="EMBL" id="CAJOBA010067979">
    <property type="protein sequence ID" value="CAF4374686.1"/>
    <property type="molecule type" value="Genomic_DNA"/>
</dbReference>
<dbReference type="PANTHER" id="PTHR35170">
    <property type="entry name" value="PROTEIN DD3-3"/>
    <property type="match status" value="1"/>
</dbReference>
<protein>
    <submittedName>
        <fullName evidence="1">Uncharacterized protein</fullName>
    </submittedName>
</protein>
<feature type="non-terminal residue" evidence="1">
    <location>
        <position position="1"/>
    </location>
</feature>
<dbReference type="Proteomes" id="UP000682733">
    <property type="component" value="Unassembled WGS sequence"/>
</dbReference>